<name>A0A0A9FU10_ARUDO</name>
<reference evidence="1" key="1">
    <citation type="submission" date="2014-09" db="EMBL/GenBank/DDBJ databases">
        <authorList>
            <person name="Magalhaes I.L.F."/>
            <person name="Oliveira U."/>
            <person name="Santos F.R."/>
            <person name="Vidigal T.H.D.A."/>
            <person name="Brescovit A.D."/>
            <person name="Santos A.J."/>
        </authorList>
    </citation>
    <scope>NUCLEOTIDE SEQUENCE</scope>
    <source>
        <tissue evidence="1">Shoot tissue taken approximately 20 cm above the soil surface</tissue>
    </source>
</reference>
<reference evidence="1" key="2">
    <citation type="journal article" date="2015" name="Data Brief">
        <title>Shoot transcriptome of the giant reed, Arundo donax.</title>
        <authorList>
            <person name="Barrero R.A."/>
            <person name="Guerrero F.D."/>
            <person name="Moolhuijzen P."/>
            <person name="Goolsby J.A."/>
            <person name="Tidwell J."/>
            <person name="Bellgard S.E."/>
            <person name="Bellgard M.I."/>
        </authorList>
    </citation>
    <scope>NUCLEOTIDE SEQUENCE</scope>
    <source>
        <tissue evidence="1">Shoot tissue taken approximately 20 cm above the soil surface</tissue>
    </source>
</reference>
<evidence type="ECO:0000313" key="1">
    <source>
        <dbReference type="EMBL" id="JAE14714.1"/>
    </source>
</evidence>
<dbReference type="EMBL" id="GBRH01183182">
    <property type="protein sequence ID" value="JAE14714.1"/>
    <property type="molecule type" value="Transcribed_RNA"/>
</dbReference>
<protein>
    <submittedName>
        <fullName evidence="1">Uncharacterized protein</fullName>
    </submittedName>
</protein>
<organism evidence="1">
    <name type="scientific">Arundo donax</name>
    <name type="common">Giant reed</name>
    <name type="synonym">Donax arundinaceus</name>
    <dbReference type="NCBI Taxonomy" id="35708"/>
    <lineage>
        <taxon>Eukaryota</taxon>
        <taxon>Viridiplantae</taxon>
        <taxon>Streptophyta</taxon>
        <taxon>Embryophyta</taxon>
        <taxon>Tracheophyta</taxon>
        <taxon>Spermatophyta</taxon>
        <taxon>Magnoliopsida</taxon>
        <taxon>Liliopsida</taxon>
        <taxon>Poales</taxon>
        <taxon>Poaceae</taxon>
        <taxon>PACMAD clade</taxon>
        <taxon>Arundinoideae</taxon>
        <taxon>Arundineae</taxon>
        <taxon>Arundo</taxon>
    </lineage>
</organism>
<dbReference type="AlphaFoldDB" id="A0A0A9FU10"/>
<accession>A0A0A9FU10</accession>
<sequence>MRTELARAEVESICVMCMSRPQVC</sequence>
<proteinExistence type="predicted"/>